<feature type="domain" description="IstB-like ATP-binding" evidence="1">
    <location>
        <begin position="9"/>
        <end position="52"/>
    </location>
</feature>
<dbReference type="GO" id="GO:0005524">
    <property type="term" value="F:ATP binding"/>
    <property type="evidence" value="ECO:0007669"/>
    <property type="project" value="UniProtKB-KW"/>
</dbReference>
<dbReference type="InterPro" id="IPR002611">
    <property type="entry name" value="IstB_ATP-bd"/>
</dbReference>
<evidence type="ECO:0000313" key="2">
    <source>
        <dbReference type="EMBL" id="MCE8024112.1"/>
    </source>
</evidence>
<protein>
    <submittedName>
        <fullName evidence="2">ATP-binding protein</fullName>
    </submittedName>
</protein>
<proteinExistence type="predicted"/>
<dbReference type="Pfam" id="PF01695">
    <property type="entry name" value="IstB_IS21"/>
    <property type="match status" value="1"/>
</dbReference>
<dbReference type="Gene3D" id="3.40.50.300">
    <property type="entry name" value="P-loop containing nucleotide triphosphate hydrolases"/>
    <property type="match status" value="1"/>
</dbReference>
<gene>
    <name evidence="2" type="ORF">HOP59_08205</name>
</gene>
<evidence type="ECO:0000313" key="3">
    <source>
        <dbReference type="Proteomes" id="UP001320272"/>
    </source>
</evidence>
<keyword evidence="2" id="KW-0547">Nucleotide-binding</keyword>
<dbReference type="EMBL" id="JABFTV010000003">
    <property type="protein sequence ID" value="MCE8024112.1"/>
    <property type="molecule type" value="Genomic_DNA"/>
</dbReference>
<evidence type="ECO:0000259" key="1">
    <source>
        <dbReference type="Pfam" id="PF01695"/>
    </source>
</evidence>
<keyword evidence="3" id="KW-1185">Reference proteome</keyword>
<comment type="caution">
    <text evidence="2">The sequence shown here is derived from an EMBL/GenBank/DDBJ whole genome shotgun (WGS) entry which is preliminary data.</text>
</comment>
<sequence>MIAPTGDTQWDYQAHNLLLFGPSGVGKGHVATGLGHAPVDKGYRVRYATASSL</sequence>
<dbReference type="Proteomes" id="UP001320272">
    <property type="component" value="Unassembled WGS sequence"/>
</dbReference>
<accession>A0ABS9AR42</accession>
<dbReference type="SUPFAM" id="SSF52540">
    <property type="entry name" value="P-loop containing nucleoside triphosphate hydrolases"/>
    <property type="match status" value="1"/>
</dbReference>
<keyword evidence="2" id="KW-0067">ATP-binding</keyword>
<reference evidence="2 3" key="1">
    <citation type="journal article" date="2021" name="Front. Microbiol.">
        <title>Aerobic Denitrification and Heterotrophic Sulfur Oxidation in the Genus Halomonas Revealed by Six Novel Species Characterizations and Genome-Based Analysis.</title>
        <authorList>
            <person name="Wang L."/>
            <person name="Shao Z."/>
        </authorList>
    </citation>
    <scope>NUCLEOTIDE SEQUENCE [LARGE SCALE GENOMIC DNA]</scope>
    <source>
        <strain evidence="2 3">MCCC 1A11058</strain>
    </source>
</reference>
<organism evidence="2 3">
    <name type="scientific">Billgrantia aerodenitrificans</name>
    <dbReference type="NCBI Taxonomy" id="2733483"/>
    <lineage>
        <taxon>Bacteria</taxon>
        <taxon>Pseudomonadati</taxon>
        <taxon>Pseudomonadota</taxon>
        <taxon>Gammaproteobacteria</taxon>
        <taxon>Oceanospirillales</taxon>
        <taxon>Halomonadaceae</taxon>
        <taxon>Billgrantia</taxon>
    </lineage>
</organism>
<dbReference type="InterPro" id="IPR027417">
    <property type="entry name" value="P-loop_NTPase"/>
</dbReference>
<name>A0ABS9AR42_9GAMM</name>